<dbReference type="PANTHER" id="PTHR47637:SF1">
    <property type="entry name" value="CHAPERONE SURA"/>
    <property type="match status" value="1"/>
</dbReference>
<evidence type="ECO:0000313" key="14">
    <source>
        <dbReference type="Proteomes" id="UP000013063"/>
    </source>
</evidence>
<dbReference type="Gene3D" id="3.10.50.40">
    <property type="match status" value="2"/>
</dbReference>
<dbReference type="PROSITE" id="PS01096">
    <property type="entry name" value="PPIC_PPIASE_1"/>
    <property type="match status" value="1"/>
</dbReference>
<feature type="chain" id="PRO_5007929897" description="Parvulin-like PPIase" evidence="11">
    <location>
        <begin position="32"/>
        <end position="459"/>
    </location>
</feature>
<protein>
    <recommendedName>
        <fullName evidence="1">Parvulin-like PPIase</fullName>
    </recommendedName>
    <alternativeName>
        <fullName evidence="7">Peptidyl-prolyl cis-trans isomerase plp</fullName>
    </alternativeName>
    <alternativeName>
        <fullName evidence="8">Rotamase plp</fullName>
    </alternativeName>
</protein>
<feature type="domain" description="PpiC" evidence="12">
    <location>
        <begin position="312"/>
        <end position="416"/>
    </location>
</feature>
<dbReference type="STRING" id="1292034.OR37_00080"/>
<feature type="compositionally biased region" description="Low complexity" evidence="10">
    <location>
        <begin position="38"/>
        <end position="47"/>
    </location>
</feature>
<sequence>MRSARSVTTFAAGAASILALTVASLGLPAIARQAAPAAQPQGASPAPAAAPQPATPQAQANPLAESVAAVVNDDIISSYDVVQRMRLLMATSGMQPTQENLPQIEQEALRSLIDERLEMQELKRVEKQQKITIISTDKEVDEQIADIAQSNKMTADQLKQSLTSQGIGLDTWRAQLRADSSWQSWIQGRYGSRLRIGEDQIKAYQRRLAESAAKPQYQVSEVFIDAARVGGMETAANGASQLITQMQQGAPFAAVARQFSASATAANGGDVGWISPGEMPPEVDAALEQLRPGQLSKPIPVKDGVYIIYLRDKRAGSKSTIVDLKQVAAPLAANATPEQVAAATKLLVDLKPKIANCAALEATAGKVEGLVAGDLGEAEITDLAPAFQEAASKLDVGQISDPIRTDAGMHLIAVCGKRQGGANAPSHDQIENRLKGQQLALISKRYLRDLRNQATIETR</sequence>
<dbReference type="OrthoDB" id="9791746at2"/>
<dbReference type="Pfam" id="PF09312">
    <property type="entry name" value="SurA_N"/>
    <property type="match status" value="1"/>
</dbReference>
<organism evidence="13 14">
    <name type="scientific">Caulobacter vibrioides OR37</name>
    <dbReference type="NCBI Taxonomy" id="1292034"/>
    <lineage>
        <taxon>Bacteria</taxon>
        <taxon>Pseudomonadati</taxon>
        <taxon>Pseudomonadota</taxon>
        <taxon>Alphaproteobacteria</taxon>
        <taxon>Caulobacterales</taxon>
        <taxon>Caulobacteraceae</taxon>
        <taxon>Caulobacter</taxon>
    </lineage>
</organism>
<dbReference type="SUPFAM" id="SSF54534">
    <property type="entry name" value="FKBP-like"/>
    <property type="match status" value="2"/>
</dbReference>
<evidence type="ECO:0000256" key="7">
    <source>
        <dbReference type="ARBA" id="ARBA00030642"/>
    </source>
</evidence>
<name>R0ENZ2_CAUVI</name>
<dbReference type="Pfam" id="PF00639">
    <property type="entry name" value="Rotamase"/>
    <property type="match status" value="2"/>
</dbReference>
<dbReference type="Gene3D" id="1.10.4030.10">
    <property type="entry name" value="Porin chaperone SurA, peptide-binding domain"/>
    <property type="match status" value="1"/>
</dbReference>
<gene>
    <name evidence="13" type="ORF">OR37_00080</name>
</gene>
<evidence type="ECO:0000256" key="11">
    <source>
        <dbReference type="SAM" id="SignalP"/>
    </source>
</evidence>
<evidence type="ECO:0000256" key="3">
    <source>
        <dbReference type="ARBA" id="ARBA00022764"/>
    </source>
</evidence>
<dbReference type="EMBL" id="APMP01000001">
    <property type="protein sequence ID" value="ENZ83579.1"/>
    <property type="molecule type" value="Genomic_DNA"/>
</dbReference>
<keyword evidence="4 9" id="KW-0697">Rotamase</keyword>
<dbReference type="PANTHER" id="PTHR47637">
    <property type="entry name" value="CHAPERONE SURA"/>
    <property type="match status" value="1"/>
</dbReference>
<feature type="signal peptide" evidence="11">
    <location>
        <begin position="1"/>
        <end position="31"/>
    </location>
</feature>
<evidence type="ECO:0000256" key="5">
    <source>
        <dbReference type="ARBA" id="ARBA00023186"/>
    </source>
</evidence>
<dbReference type="AlphaFoldDB" id="R0ENZ2"/>
<dbReference type="eggNOG" id="COG0760">
    <property type="taxonomic scope" value="Bacteria"/>
</dbReference>
<feature type="region of interest" description="Disordered" evidence="10">
    <location>
        <begin position="38"/>
        <end position="61"/>
    </location>
</feature>
<dbReference type="InterPro" id="IPR050280">
    <property type="entry name" value="OMP_Chaperone_SurA"/>
</dbReference>
<evidence type="ECO:0000256" key="1">
    <source>
        <dbReference type="ARBA" id="ARBA00018370"/>
    </source>
</evidence>
<dbReference type="InterPro" id="IPR000297">
    <property type="entry name" value="PPIase_PpiC"/>
</dbReference>
<accession>R0ENZ2</accession>
<dbReference type="SUPFAM" id="SSF109998">
    <property type="entry name" value="Triger factor/SurA peptide-binding domain-like"/>
    <property type="match status" value="1"/>
</dbReference>
<evidence type="ECO:0000259" key="12">
    <source>
        <dbReference type="PROSITE" id="PS50198"/>
    </source>
</evidence>
<dbReference type="InterPro" id="IPR027304">
    <property type="entry name" value="Trigger_fact/SurA_dom_sf"/>
</dbReference>
<evidence type="ECO:0000313" key="13">
    <source>
        <dbReference type="EMBL" id="ENZ83579.1"/>
    </source>
</evidence>
<evidence type="ECO:0000256" key="9">
    <source>
        <dbReference type="PROSITE-ProRule" id="PRU00278"/>
    </source>
</evidence>
<evidence type="ECO:0000256" key="10">
    <source>
        <dbReference type="SAM" id="MobiDB-lite"/>
    </source>
</evidence>
<keyword evidence="2 11" id="KW-0732">Signal</keyword>
<reference evidence="13 14" key="1">
    <citation type="journal article" date="2013" name="Genome Announc.">
        <title>Draft Genome Sequence for Caulobacter sp. Strain OR37, a Bacterium Tolerant to Heavy Metals.</title>
        <authorList>
            <person name="Utturkar S.M."/>
            <person name="Bollmann A."/>
            <person name="Brzoska R.M."/>
            <person name="Klingeman D.M."/>
            <person name="Epstein S.E."/>
            <person name="Palumbo A.V."/>
            <person name="Brown S.D."/>
        </authorList>
    </citation>
    <scope>NUCLEOTIDE SEQUENCE [LARGE SCALE GENOMIC DNA]</scope>
    <source>
        <strain evidence="13 14">OR37</strain>
    </source>
</reference>
<proteinExistence type="predicted"/>
<dbReference type="Proteomes" id="UP000013063">
    <property type="component" value="Unassembled WGS sequence"/>
</dbReference>
<dbReference type="InterPro" id="IPR023058">
    <property type="entry name" value="PPIase_PpiC_CS"/>
</dbReference>
<dbReference type="InterPro" id="IPR046357">
    <property type="entry name" value="PPIase_dom_sf"/>
</dbReference>
<dbReference type="PATRIC" id="fig|1292034.3.peg.82"/>
<evidence type="ECO:0000256" key="2">
    <source>
        <dbReference type="ARBA" id="ARBA00022729"/>
    </source>
</evidence>
<keyword evidence="14" id="KW-1185">Reference proteome</keyword>
<keyword evidence="5" id="KW-0143">Chaperone</keyword>
<evidence type="ECO:0000256" key="8">
    <source>
        <dbReference type="ARBA" id="ARBA00031484"/>
    </source>
</evidence>
<evidence type="ECO:0000256" key="6">
    <source>
        <dbReference type="ARBA" id="ARBA00023235"/>
    </source>
</evidence>
<comment type="caution">
    <text evidence="13">The sequence shown here is derived from an EMBL/GenBank/DDBJ whole genome shotgun (WGS) entry which is preliminary data.</text>
</comment>
<evidence type="ECO:0000256" key="4">
    <source>
        <dbReference type="ARBA" id="ARBA00023110"/>
    </source>
</evidence>
<dbReference type="InterPro" id="IPR015391">
    <property type="entry name" value="SurA_N"/>
</dbReference>
<dbReference type="PROSITE" id="PS50198">
    <property type="entry name" value="PPIC_PPIASE_2"/>
    <property type="match status" value="2"/>
</dbReference>
<keyword evidence="6 9" id="KW-0413">Isomerase</keyword>
<keyword evidence="3" id="KW-0574">Periplasm</keyword>
<feature type="domain" description="PpiC" evidence="12">
    <location>
        <begin position="214"/>
        <end position="312"/>
    </location>
</feature>
<dbReference type="GO" id="GO:0003755">
    <property type="term" value="F:peptidyl-prolyl cis-trans isomerase activity"/>
    <property type="evidence" value="ECO:0007669"/>
    <property type="project" value="UniProtKB-KW"/>
</dbReference>
<dbReference type="RefSeq" id="WP_004615109.1">
    <property type="nucleotide sequence ID" value="NZ_APMP01000001.1"/>
</dbReference>